<dbReference type="Pfam" id="PF11907">
    <property type="entry name" value="DUF3427"/>
    <property type="match status" value="1"/>
</dbReference>
<accession>A0A1E8GNL1</accession>
<keyword evidence="1" id="KW-0742">SOS response</keyword>
<dbReference type="InterPro" id="IPR001650">
    <property type="entry name" value="Helicase_C-like"/>
</dbReference>
<dbReference type="PROSITE" id="PS51192">
    <property type="entry name" value="HELICASE_ATP_BIND_1"/>
    <property type="match status" value="1"/>
</dbReference>
<dbReference type="REBASE" id="172243">
    <property type="entry name" value="AspDF1ORF4285P"/>
</dbReference>
<comment type="caution">
    <text evidence="4">The sequence shown here is derived from an EMBL/GenBank/DDBJ whole genome shotgun (WGS) entry which is preliminary data.</text>
</comment>
<evidence type="ECO:0000259" key="3">
    <source>
        <dbReference type="PROSITE" id="PS51194"/>
    </source>
</evidence>
<dbReference type="GO" id="GO:0016787">
    <property type="term" value="F:hydrolase activity"/>
    <property type="evidence" value="ECO:0007669"/>
    <property type="project" value="InterPro"/>
</dbReference>
<keyword evidence="5" id="KW-1185">Reference proteome</keyword>
<dbReference type="EMBL" id="MKIR01000021">
    <property type="protein sequence ID" value="OFI49098.1"/>
    <property type="molecule type" value="Genomic_DNA"/>
</dbReference>
<organism evidence="4 5">
    <name type="scientific">Floricoccus tropicus</name>
    <dbReference type="NCBI Taxonomy" id="1859473"/>
    <lineage>
        <taxon>Bacteria</taxon>
        <taxon>Bacillati</taxon>
        <taxon>Bacillota</taxon>
        <taxon>Bacilli</taxon>
        <taxon>Lactobacillales</taxon>
        <taxon>Streptococcaceae</taxon>
        <taxon>Floricoccus</taxon>
    </lineage>
</organism>
<dbReference type="PROSITE" id="PS51194">
    <property type="entry name" value="HELICASE_CTER"/>
    <property type="match status" value="1"/>
</dbReference>
<gene>
    <name evidence="4" type="ORF">BG261_04285</name>
</gene>
<dbReference type="Gene3D" id="3.30.870.10">
    <property type="entry name" value="Endonuclease Chain A"/>
    <property type="match status" value="1"/>
</dbReference>
<dbReference type="Pfam" id="PF04851">
    <property type="entry name" value="ResIII"/>
    <property type="match status" value="1"/>
</dbReference>
<dbReference type="Gene3D" id="3.40.50.300">
    <property type="entry name" value="P-loop containing nucleotide triphosphate hydrolases"/>
    <property type="match status" value="2"/>
</dbReference>
<dbReference type="GO" id="GO:0009432">
    <property type="term" value="P:SOS response"/>
    <property type="evidence" value="ECO:0007669"/>
    <property type="project" value="UniProtKB-KW"/>
</dbReference>
<dbReference type="PANTHER" id="PTHR47396">
    <property type="entry name" value="TYPE I RESTRICTION ENZYME ECOKI R PROTEIN"/>
    <property type="match status" value="1"/>
</dbReference>
<dbReference type="RefSeq" id="WP_070792409.1">
    <property type="nucleotide sequence ID" value="NZ_MKIR01000021.1"/>
</dbReference>
<dbReference type="SUPFAM" id="SSF56024">
    <property type="entry name" value="Phospholipase D/nuclease"/>
    <property type="match status" value="1"/>
</dbReference>
<protein>
    <recommendedName>
        <fullName evidence="6">NgoFVII family restriction endonuclease</fullName>
    </recommendedName>
</protein>
<dbReference type="GO" id="GO:0005829">
    <property type="term" value="C:cytosol"/>
    <property type="evidence" value="ECO:0007669"/>
    <property type="project" value="TreeGrafter"/>
</dbReference>
<sequence length="959" mass="110747">MNEQDMMMQALSKAYIDGSSGQADSIHAPKLLKNDRESKETVLAAVLRDLEDCQTFDISTAFVTKAGLALLKTTLSDLADKGISGRLVTSTYLGFNNPLVFRELLKIPNLEVRVSNLEGFHVKGYFFKKKDYNSYIIGSSNLTDTALKTNFEWNFRFTSKISGNTAKELEKEFEKLFNSSNELTDSWLKEYEKNYIWPKFNSVSNQVPRELEKLEITPNSMQKKSLDNLELLRQDGKEKALLISATGTGKTYLSALDVAQAKPDKILFIVHREQILKDAMESFKNVLGGFVSDYGFYTGTQKDLSSKYIFATVQSLSKEENLSSFARDHFDYILIDEVHKAGAKSYLDILNYFHPKFLLGMTATPERTDDFNIFQIFDYNIAYEIRLQDAMDEDLLVPFHYYGVTDFEKDGDFIDDTASLSRLISEERVDYLLDKISYYGVSGDKVRGLVFCSSVDESRAMSEIFNERGYKTSYLSGNDSILERERQIELLEMGQLDYIFTRDIFNEGIDIPSVNQIVMLRNTESNIVFIQQLGRGLRKHYSKDYTVIIDFIGNYKNNYLIPQALTGDNTASKDSLRRDLFATNYLSGLSSINFEAIAKEKIYESINSVKLDSVKFLRDSYNRLKNRLGKIPKLLDFEKFAEVDPFILATKFDSYPSLLRKIELDYDGKLDEDEFIMLRFFGRELLKGKSKGELLLLEYLMEKENISKDNFFTLCHDLDILMDEETFATLIKVLNMTFWTSIYKKVYSVPFIKYDEKSQLISKSDALISALKNPDFIENLRDYLATAKVKNHNFDNRQVMTQGQKYEKRDVTRFLNFDHQEVDLAIAGYKIRPDKKKMMIFLTMTKTEESTSTQIKYVNKFIGKSKVSWYSKRKRNLNSPEIKALLDYENNGMEVYVFIKKSDAEKESDSYFVGRARPLLETIRECKIDKHDGSQEDVVETYFEFIDTIDDDLYGYLLG</sequence>
<evidence type="ECO:0000259" key="2">
    <source>
        <dbReference type="PROSITE" id="PS51192"/>
    </source>
</evidence>
<evidence type="ECO:0000256" key="1">
    <source>
        <dbReference type="ARBA" id="ARBA00023236"/>
    </source>
</evidence>
<dbReference type="STRING" id="1859473.BG261_04285"/>
<dbReference type="InterPro" id="IPR050742">
    <property type="entry name" value="Helicase_Restrict-Modif_Enz"/>
</dbReference>
<name>A0A1E8GNL1_9LACT</name>
<dbReference type="SUPFAM" id="SSF52540">
    <property type="entry name" value="P-loop containing nucleoside triphosphate hydrolases"/>
    <property type="match status" value="1"/>
</dbReference>
<dbReference type="InterPro" id="IPR021835">
    <property type="entry name" value="DUF3427"/>
</dbReference>
<evidence type="ECO:0008006" key="6">
    <source>
        <dbReference type="Google" id="ProtNLM"/>
    </source>
</evidence>
<dbReference type="CDD" id="cd18799">
    <property type="entry name" value="SF2_C_EcoAI-like"/>
    <property type="match status" value="1"/>
</dbReference>
<dbReference type="InterPro" id="IPR025202">
    <property type="entry name" value="PLD-like_dom"/>
</dbReference>
<dbReference type="InterPro" id="IPR058403">
    <property type="entry name" value="DUF8090"/>
</dbReference>
<dbReference type="InterPro" id="IPR006935">
    <property type="entry name" value="Helicase/UvrB_N"/>
</dbReference>
<dbReference type="InterPro" id="IPR014001">
    <property type="entry name" value="Helicase_ATP-bd"/>
</dbReference>
<dbReference type="Pfam" id="PF13091">
    <property type="entry name" value="PLDc_2"/>
    <property type="match status" value="1"/>
</dbReference>
<dbReference type="CDD" id="cd18032">
    <property type="entry name" value="DEXHc_RE_I_III_res"/>
    <property type="match status" value="1"/>
</dbReference>
<feature type="domain" description="Helicase ATP-binding" evidence="2">
    <location>
        <begin position="231"/>
        <end position="383"/>
    </location>
</feature>
<dbReference type="AlphaFoldDB" id="A0A1E8GNL1"/>
<feature type="domain" description="Helicase C-terminal" evidence="3">
    <location>
        <begin position="428"/>
        <end position="581"/>
    </location>
</feature>
<evidence type="ECO:0000313" key="5">
    <source>
        <dbReference type="Proteomes" id="UP000178622"/>
    </source>
</evidence>
<dbReference type="GO" id="GO:0003677">
    <property type="term" value="F:DNA binding"/>
    <property type="evidence" value="ECO:0007669"/>
    <property type="project" value="InterPro"/>
</dbReference>
<dbReference type="InterPro" id="IPR027417">
    <property type="entry name" value="P-loop_NTPase"/>
</dbReference>
<dbReference type="PANTHER" id="PTHR47396:SF1">
    <property type="entry name" value="ATP-DEPENDENT HELICASE IRC3-RELATED"/>
    <property type="match status" value="1"/>
</dbReference>
<evidence type="ECO:0000313" key="4">
    <source>
        <dbReference type="EMBL" id="OFI49098.1"/>
    </source>
</evidence>
<dbReference type="SMART" id="SM00487">
    <property type="entry name" value="DEXDc"/>
    <property type="match status" value="1"/>
</dbReference>
<dbReference type="Pfam" id="PF26350">
    <property type="entry name" value="DUF8090"/>
    <property type="match status" value="1"/>
</dbReference>
<dbReference type="CDD" id="cd09204">
    <property type="entry name" value="PLDc_N_DEXD_b2"/>
    <property type="match status" value="1"/>
</dbReference>
<dbReference type="Pfam" id="PF00271">
    <property type="entry name" value="Helicase_C"/>
    <property type="match status" value="1"/>
</dbReference>
<keyword evidence="1" id="KW-0227">DNA damage</keyword>
<dbReference type="SMART" id="SM00490">
    <property type="entry name" value="HELICc"/>
    <property type="match status" value="1"/>
</dbReference>
<dbReference type="Proteomes" id="UP000178622">
    <property type="component" value="Unassembled WGS sequence"/>
</dbReference>
<dbReference type="GO" id="GO:0005524">
    <property type="term" value="F:ATP binding"/>
    <property type="evidence" value="ECO:0007669"/>
    <property type="project" value="InterPro"/>
</dbReference>
<dbReference type="OrthoDB" id="9802848at2"/>
<reference evidence="5" key="1">
    <citation type="submission" date="2016-09" db="EMBL/GenBank/DDBJ databases">
        <title>Draft genome sequence of a novel species of the family Streptococcaceae isolated from flowers.</title>
        <authorList>
            <person name="Chuah L.-O."/>
            <person name="Yap K.-P."/>
            <person name="Thong K.L."/>
            <person name="Liong M.T."/>
            <person name="Ahmad R."/>
            <person name="Rusul G."/>
        </authorList>
    </citation>
    <scope>NUCLEOTIDE SEQUENCE [LARGE SCALE GENOMIC DNA]</scope>
    <source>
        <strain evidence="5">DF1</strain>
    </source>
</reference>
<proteinExistence type="predicted"/>